<dbReference type="Proteomes" id="UP001596147">
    <property type="component" value="Unassembled WGS sequence"/>
</dbReference>
<evidence type="ECO:0000256" key="2">
    <source>
        <dbReference type="ARBA" id="ARBA00022840"/>
    </source>
</evidence>
<sequence>MRDQAEKLRMRIQNPEKKVAKTIAVVSGKGGVGKSNISINTAMILQQKGYRVLLFDLDIGMGNINIILGGIATASLSDYLNTDMLIDDIIFTTDEGVSYISAGNGLNNIVEIDGTLLEKLLRGLEKLQMNYDFIIFDMAAGANSAAMEILKSVDDIFVLSTPEPTAMTDAYSMMKYLCLEDAKGTFHLICNRADSEQQGTNTLKRLEKTALVFLQKQVNTLGVLLEDPHVRKAVIDQSPFTRKYPNAVISLKLKKLISLYLNKDHEILPVKKDSFIGKLRRFFLEKGK</sequence>
<keyword evidence="2" id="KW-0067">ATP-binding</keyword>
<dbReference type="PANTHER" id="PTHR43384">
    <property type="entry name" value="SEPTUM SITE-DETERMINING PROTEIN MIND HOMOLOG, CHLOROPLASTIC-RELATED"/>
    <property type="match status" value="1"/>
</dbReference>
<dbReference type="EMBL" id="JBHSMC010000001">
    <property type="protein sequence ID" value="MFC5463747.1"/>
    <property type="molecule type" value="Genomic_DNA"/>
</dbReference>
<dbReference type="SUPFAM" id="SSF52540">
    <property type="entry name" value="P-loop containing nucleoside triphosphate hydrolases"/>
    <property type="match status" value="1"/>
</dbReference>
<dbReference type="InterPro" id="IPR027417">
    <property type="entry name" value="P-loop_NTPase"/>
</dbReference>
<evidence type="ECO:0000256" key="1">
    <source>
        <dbReference type="ARBA" id="ARBA00022741"/>
    </source>
</evidence>
<comment type="caution">
    <text evidence="3">The sequence shown here is derived from an EMBL/GenBank/DDBJ whole genome shotgun (WGS) entry which is preliminary data.</text>
</comment>
<dbReference type="Gene3D" id="3.40.50.300">
    <property type="entry name" value="P-loop containing nucleotide triphosphate hydrolases"/>
    <property type="match status" value="1"/>
</dbReference>
<accession>A0ABW0LFU0</accession>
<dbReference type="Pfam" id="PF10609">
    <property type="entry name" value="ParA"/>
    <property type="match status" value="1"/>
</dbReference>
<evidence type="ECO:0000313" key="3">
    <source>
        <dbReference type="EMBL" id="MFC5463747.1"/>
    </source>
</evidence>
<keyword evidence="4" id="KW-1185">Reference proteome</keyword>
<dbReference type="InterPro" id="IPR033756">
    <property type="entry name" value="YlxH/NBP35"/>
</dbReference>
<gene>
    <name evidence="3" type="ORF">ACFPM4_03135</name>
</gene>
<dbReference type="PIRSF" id="PIRSF003092">
    <property type="entry name" value="MinD"/>
    <property type="match status" value="1"/>
</dbReference>
<protein>
    <submittedName>
        <fullName evidence="3">P-loop NTPase</fullName>
    </submittedName>
</protein>
<dbReference type="InterPro" id="IPR025501">
    <property type="entry name" value="MinD_FleN"/>
</dbReference>
<organism evidence="3 4">
    <name type="scientific">Lederbergia graminis</name>
    <dbReference type="NCBI Taxonomy" id="735518"/>
    <lineage>
        <taxon>Bacteria</taxon>
        <taxon>Bacillati</taxon>
        <taxon>Bacillota</taxon>
        <taxon>Bacilli</taxon>
        <taxon>Bacillales</taxon>
        <taxon>Bacillaceae</taxon>
        <taxon>Lederbergia</taxon>
    </lineage>
</organism>
<dbReference type="PANTHER" id="PTHR43384:SF4">
    <property type="entry name" value="CELLULOSE BIOSYNTHESIS PROTEIN BCSQ-RELATED"/>
    <property type="match status" value="1"/>
</dbReference>
<name>A0ABW0LFU0_9BACI</name>
<evidence type="ECO:0000313" key="4">
    <source>
        <dbReference type="Proteomes" id="UP001596147"/>
    </source>
</evidence>
<dbReference type="InterPro" id="IPR050625">
    <property type="entry name" value="ParA/MinD_ATPase"/>
</dbReference>
<proteinExistence type="predicted"/>
<dbReference type="RefSeq" id="WP_382347604.1">
    <property type="nucleotide sequence ID" value="NZ_JBHSMC010000001.1"/>
</dbReference>
<reference evidence="4" key="1">
    <citation type="journal article" date="2019" name="Int. J. Syst. Evol. Microbiol.">
        <title>The Global Catalogue of Microorganisms (GCM) 10K type strain sequencing project: providing services to taxonomists for standard genome sequencing and annotation.</title>
        <authorList>
            <consortium name="The Broad Institute Genomics Platform"/>
            <consortium name="The Broad Institute Genome Sequencing Center for Infectious Disease"/>
            <person name="Wu L."/>
            <person name="Ma J."/>
        </authorList>
    </citation>
    <scope>NUCLEOTIDE SEQUENCE [LARGE SCALE GENOMIC DNA]</scope>
    <source>
        <strain evidence="4">CGMCC 1.12237</strain>
    </source>
</reference>
<keyword evidence="1" id="KW-0547">Nucleotide-binding</keyword>